<gene>
    <name evidence="2" type="ORF">UE46_13505</name>
</gene>
<feature type="transmembrane region" description="Helical" evidence="1">
    <location>
        <begin position="202"/>
        <end position="221"/>
    </location>
</feature>
<reference evidence="3" key="1">
    <citation type="submission" date="2015-03" db="EMBL/GenBank/DDBJ databases">
        <authorList>
            <person name="Ferrari E."/>
            <person name="Walter M.C."/>
            <person name="Huptas C."/>
            <person name="Scherer S."/>
            <person name="Mueller-Herbst S."/>
        </authorList>
    </citation>
    <scope>NUCLEOTIDE SEQUENCE [LARGE SCALE GENOMIC DNA]</scope>
    <source>
        <strain evidence="3">LWP01</strain>
    </source>
</reference>
<dbReference type="KEGG" id="lwi:UE46_13505"/>
<dbReference type="Proteomes" id="UP000223060">
    <property type="component" value="Chromosome"/>
</dbReference>
<feature type="transmembrane region" description="Helical" evidence="1">
    <location>
        <begin position="153"/>
        <end position="182"/>
    </location>
</feature>
<dbReference type="AlphaFoldDB" id="A0A1S7FX24"/>
<sequence length="309" mass="35322">MKSLWDNVKVQFFYQWKAKYIITLFMFLVILCSFSSYSQYNSLHLKEARFNSSMEMYEKDGITLKQALSEELEIKTDGNSEEISNILKYDYYRVIAAKVALNPLNAPNQIFTSIAILFLPIIFGIYSCHVAFFDFKHKTIKNQLLLKGYKNLFFSKFFSIIIMAIGVVLVTTLLSIVIQYLFNLFVGVQANTSVNYLKEVPLQFLYQSVVLILFGVFFFLLTTAVRSTLVSIIALFLYMLLVPNLGGFDLKNLMLLTVSKIYNTSAATMDVVAGEDTNLILGYVATIGVWILLIVLVYKIDKKRSCPRL</sequence>
<evidence type="ECO:0000313" key="3">
    <source>
        <dbReference type="Proteomes" id="UP000223060"/>
    </source>
</evidence>
<name>A0A1S7FX24_9LIST</name>
<keyword evidence="3" id="KW-1185">Reference proteome</keyword>
<keyword evidence="1" id="KW-1133">Transmembrane helix</keyword>
<keyword evidence="1" id="KW-0812">Transmembrane</keyword>
<dbReference type="EMBL" id="CP011102">
    <property type="protein sequence ID" value="AQY51942.1"/>
    <property type="molecule type" value="Genomic_DNA"/>
</dbReference>
<keyword evidence="1" id="KW-0472">Membrane</keyword>
<feature type="transmembrane region" description="Helical" evidence="1">
    <location>
        <begin position="279"/>
        <end position="298"/>
    </location>
</feature>
<feature type="transmembrane region" description="Helical" evidence="1">
    <location>
        <begin position="110"/>
        <end position="132"/>
    </location>
</feature>
<proteinExistence type="predicted"/>
<organism evidence="2 3">
    <name type="scientific">Listeria weihenstephanensis</name>
    <dbReference type="NCBI Taxonomy" id="1006155"/>
    <lineage>
        <taxon>Bacteria</taxon>
        <taxon>Bacillati</taxon>
        <taxon>Bacillota</taxon>
        <taxon>Bacilli</taxon>
        <taxon>Bacillales</taxon>
        <taxon>Listeriaceae</taxon>
        <taxon>Listeria</taxon>
    </lineage>
</organism>
<evidence type="ECO:0000313" key="2">
    <source>
        <dbReference type="EMBL" id="AQY51942.1"/>
    </source>
</evidence>
<accession>A0A1S7FX24</accession>
<feature type="transmembrane region" description="Helical" evidence="1">
    <location>
        <begin position="228"/>
        <end position="246"/>
    </location>
</feature>
<evidence type="ECO:0000256" key="1">
    <source>
        <dbReference type="SAM" id="Phobius"/>
    </source>
</evidence>
<protein>
    <submittedName>
        <fullName evidence="2">Uncharacterized protein</fullName>
    </submittedName>
</protein>
<feature type="transmembrane region" description="Helical" evidence="1">
    <location>
        <begin position="20"/>
        <end position="40"/>
    </location>
</feature>